<dbReference type="GO" id="GO:0005737">
    <property type="term" value="C:cytoplasm"/>
    <property type="evidence" value="ECO:0007669"/>
    <property type="project" value="TreeGrafter"/>
</dbReference>
<reference evidence="2" key="1">
    <citation type="submission" date="2025-08" db="UniProtKB">
        <authorList>
            <consortium name="Ensembl"/>
        </authorList>
    </citation>
    <scope>IDENTIFICATION</scope>
</reference>
<organism evidence="2 3">
    <name type="scientific">Hippocampus comes</name>
    <name type="common">Tiger tail seahorse</name>
    <dbReference type="NCBI Taxonomy" id="109280"/>
    <lineage>
        <taxon>Eukaryota</taxon>
        <taxon>Metazoa</taxon>
        <taxon>Chordata</taxon>
        <taxon>Craniata</taxon>
        <taxon>Vertebrata</taxon>
        <taxon>Euteleostomi</taxon>
        <taxon>Actinopterygii</taxon>
        <taxon>Neopterygii</taxon>
        <taxon>Teleostei</taxon>
        <taxon>Neoteleostei</taxon>
        <taxon>Acanthomorphata</taxon>
        <taxon>Syngnathiaria</taxon>
        <taxon>Syngnathiformes</taxon>
        <taxon>Syngnathoidei</taxon>
        <taxon>Syngnathidae</taxon>
        <taxon>Hippocampus</taxon>
    </lineage>
</organism>
<dbReference type="Pfam" id="PF18382">
    <property type="entry name" value="Formin_GBD_N"/>
    <property type="match status" value="1"/>
</dbReference>
<dbReference type="GO" id="GO:0051015">
    <property type="term" value="F:actin filament binding"/>
    <property type="evidence" value="ECO:0007669"/>
    <property type="project" value="TreeGrafter"/>
</dbReference>
<dbReference type="InterPro" id="IPR011989">
    <property type="entry name" value="ARM-like"/>
</dbReference>
<evidence type="ECO:0000313" key="2">
    <source>
        <dbReference type="Ensembl" id="ENSHCOP00000020611.1"/>
    </source>
</evidence>
<dbReference type="GO" id="GO:0005856">
    <property type="term" value="C:cytoskeleton"/>
    <property type="evidence" value="ECO:0007669"/>
    <property type="project" value="TreeGrafter"/>
</dbReference>
<keyword evidence="3" id="KW-1185">Reference proteome</keyword>
<dbReference type="PANTHER" id="PTHR45920:SF2">
    <property type="entry name" value="FH1_FH2 DOMAIN-CONTAINING PROTEIN 1"/>
    <property type="match status" value="1"/>
</dbReference>
<dbReference type="GO" id="GO:0030866">
    <property type="term" value="P:cortical actin cytoskeleton organization"/>
    <property type="evidence" value="ECO:0007669"/>
    <property type="project" value="TreeGrafter"/>
</dbReference>
<name>A0A3Q2YPV6_HIPCM</name>
<dbReference type="GeneTree" id="ENSGT01120000274828"/>
<proteinExistence type="predicted"/>
<dbReference type="Proteomes" id="UP000264820">
    <property type="component" value="Unplaced"/>
</dbReference>
<reference evidence="2" key="2">
    <citation type="submission" date="2025-09" db="UniProtKB">
        <authorList>
            <consortium name="Ensembl"/>
        </authorList>
    </citation>
    <scope>IDENTIFICATION</scope>
</reference>
<dbReference type="InterPro" id="IPR041387">
    <property type="entry name" value="FHOD1_GBD_N"/>
</dbReference>
<protein>
    <recommendedName>
        <fullName evidence="1">FHOD1 N-terminal GTPase-binding domain-containing protein</fullName>
    </recommendedName>
</protein>
<accession>A0A3Q2YPV6</accession>
<sequence length="108" mass="11815">MSVVTCRVQFLLDQDPFICTNFPEPRRPPSLDLDENAALNQLLPVVHKLLDAPLKVSEAGGDVSLRRIPLTNDVVERGFAAADARVPVARARCLIPAKKPSRTNSASR</sequence>
<dbReference type="PANTHER" id="PTHR45920">
    <property type="entry name" value="FORMIN HOMOLOGY 2 DOMAIN CONTAINING, ISOFORM I"/>
    <property type="match status" value="1"/>
</dbReference>
<dbReference type="Gene3D" id="1.25.10.10">
    <property type="entry name" value="Leucine-rich Repeat Variant"/>
    <property type="match status" value="1"/>
</dbReference>
<evidence type="ECO:0000313" key="3">
    <source>
        <dbReference type="Proteomes" id="UP000264820"/>
    </source>
</evidence>
<feature type="domain" description="FHOD1 N-terminal GTPase-binding" evidence="1">
    <location>
        <begin position="5"/>
        <end position="59"/>
    </location>
</feature>
<dbReference type="Ensembl" id="ENSHCOT00000005756.1">
    <property type="protein sequence ID" value="ENSHCOP00000020611.1"/>
    <property type="gene ID" value="ENSHCOG00000006844.1"/>
</dbReference>
<evidence type="ECO:0000259" key="1">
    <source>
        <dbReference type="Pfam" id="PF18382"/>
    </source>
</evidence>
<dbReference type="AlphaFoldDB" id="A0A3Q2YPV6"/>